<evidence type="ECO:0000313" key="4">
    <source>
        <dbReference type="Proteomes" id="UP001445076"/>
    </source>
</evidence>
<keyword evidence="1" id="KW-1133">Transmembrane helix</keyword>
<keyword evidence="4" id="KW-1185">Reference proteome</keyword>
<evidence type="ECO:0000259" key="2">
    <source>
        <dbReference type="Pfam" id="PF19316"/>
    </source>
</evidence>
<dbReference type="InterPro" id="IPR039527">
    <property type="entry name" value="PIGG/GPI7"/>
</dbReference>
<evidence type="ECO:0000313" key="3">
    <source>
        <dbReference type="EMBL" id="KAK8718583.1"/>
    </source>
</evidence>
<dbReference type="EMBL" id="JARKIK010005252">
    <property type="protein sequence ID" value="KAK8718583.1"/>
    <property type="molecule type" value="Genomic_DNA"/>
</dbReference>
<accession>A0AAW0VNJ9</accession>
<sequence length="133" mass="15588">QGNSNSLTTVDISAGFVGITSYRPLVHGILIAIQTFGGRFLTYLAYLMHVISKDEQKERWQQSLCIWWCIRLATISLYLVNVTWQRHHLFIWSVFTPKLLYEGAHVFILCFLTFFMWSVEKACTLLEVTYRFE</sequence>
<dbReference type="PANTHER" id="PTHR23072:SF0">
    <property type="entry name" value="GPI ETHANOLAMINE PHOSPHATE TRANSFERASE 2"/>
    <property type="match status" value="1"/>
</dbReference>
<dbReference type="Proteomes" id="UP001445076">
    <property type="component" value="Unassembled WGS sequence"/>
</dbReference>
<protein>
    <recommendedName>
        <fullName evidence="2">GPI ethanolamine phosphate transferase 2 C-terminal domain-containing protein</fullName>
    </recommendedName>
</protein>
<dbReference type="AlphaFoldDB" id="A0AAW0VNJ9"/>
<dbReference type="Pfam" id="PF19316">
    <property type="entry name" value="PIGO_PIGG"/>
    <property type="match status" value="1"/>
</dbReference>
<keyword evidence="1" id="KW-0812">Transmembrane</keyword>
<comment type="caution">
    <text evidence="3">The sequence shown here is derived from an EMBL/GenBank/DDBJ whole genome shotgun (WGS) entry which is preliminary data.</text>
</comment>
<evidence type="ECO:0000256" key="1">
    <source>
        <dbReference type="SAM" id="Phobius"/>
    </source>
</evidence>
<dbReference type="GO" id="GO:0006506">
    <property type="term" value="P:GPI anchor biosynthetic process"/>
    <property type="evidence" value="ECO:0007669"/>
    <property type="project" value="InterPro"/>
</dbReference>
<feature type="domain" description="GPI ethanolamine phosphate transferase 2 C-terminal" evidence="2">
    <location>
        <begin position="2"/>
        <end position="105"/>
    </location>
</feature>
<dbReference type="GO" id="GO:0005789">
    <property type="term" value="C:endoplasmic reticulum membrane"/>
    <property type="evidence" value="ECO:0007669"/>
    <property type="project" value="TreeGrafter"/>
</dbReference>
<feature type="transmembrane region" description="Helical" evidence="1">
    <location>
        <begin position="60"/>
        <end position="79"/>
    </location>
</feature>
<dbReference type="InterPro" id="IPR045687">
    <property type="entry name" value="PIGG/GPI7_C"/>
</dbReference>
<reference evidence="3 4" key="1">
    <citation type="journal article" date="2024" name="BMC Genomics">
        <title>Genome assembly of redclaw crayfish (Cherax quadricarinatus) provides insights into its immune adaptation and hypoxia tolerance.</title>
        <authorList>
            <person name="Liu Z."/>
            <person name="Zheng J."/>
            <person name="Li H."/>
            <person name="Fang K."/>
            <person name="Wang S."/>
            <person name="He J."/>
            <person name="Zhou D."/>
            <person name="Weng S."/>
            <person name="Chi M."/>
            <person name="Gu Z."/>
            <person name="He J."/>
            <person name="Li F."/>
            <person name="Wang M."/>
        </authorList>
    </citation>
    <scope>NUCLEOTIDE SEQUENCE [LARGE SCALE GENOMIC DNA]</scope>
    <source>
        <strain evidence="3">ZL_2023a</strain>
    </source>
</reference>
<keyword evidence="1" id="KW-0472">Membrane</keyword>
<dbReference type="PANTHER" id="PTHR23072">
    <property type="entry name" value="PHOSPHATIDYLINOSITOL GLYCAN-RELATED"/>
    <property type="match status" value="1"/>
</dbReference>
<organism evidence="3 4">
    <name type="scientific">Cherax quadricarinatus</name>
    <name type="common">Australian red claw crayfish</name>
    <dbReference type="NCBI Taxonomy" id="27406"/>
    <lineage>
        <taxon>Eukaryota</taxon>
        <taxon>Metazoa</taxon>
        <taxon>Ecdysozoa</taxon>
        <taxon>Arthropoda</taxon>
        <taxon>Crustacea</taxon>
        <taxon>Multicrustacea</taxon>
        <taxon>Malacostraca</taxon>
        <taxon>Eumalacostraca</taxon>
        <taxon>Eucarida</taxon>
        <taxon>Decapoda</taxon>
        <taxon>Pleocyemata</taxon>
        <taxon>Astacidea</taxon>
        <taxon>Parastacoidea</taxon>
        <taxon>Parastacidae</taxon>
        <taxon>Cherax</taxon>
    </lineage>
</organism>
<name>A0AAW0VNJ9_CHEQU</name>
<gene>
    <name evidence="3" type="ORF">OTU49_014630</name>
</gene>
<feature type="transmembrane region" description="Helical" evidence="1">
    <location>
        <begin position="99"/>
        <end position="117"/>
    </location>
</feature>
<dbReference type="GO" id="GO:0051267">
    <property type="term" value="F:CP2 mannose-ethanolamine phosphotransferase activity"/>
    <property type="evidence" value="ECO:0007669"/>
    <property type="project" value="TreeGrafter"/>
</dbReference>
<feature type="transmembrane region" description="Helical" evidence="1">
    <location>
        <begin position="25"/>
        <end position="48"/>
    </location>
</feature>
<proteinExistence type="predicted"/>
<feature type="non-terminal residue" evidence="3">
    <location>
        <position position="1"/>
    </location>
</feature>